<dbReference type="EMBL" id="CAJPDQ010000021">
    <property type="protein sequence ID" value="CAF9924428.1"/>
    <property type="molecule type" value="Genomic_DNA"/>
</dbReference>
<evidence type="ECO:0000256" key="2">
    <source>
        <dbReference type="ARBA" id="ARBA00019577"/>
    </source>
</evidence>
<dbReference type="InterPro" id="IPR009395">
    <property type="entry name" value="BLOC1S1"/>
</dbReference>
<evidence type="ECO:0000256" key="1">
    <source>
        <dbReference type="ARBA" id="ARBA00007133"/>
    </source>
</evidence>
<evidence type="ECO:0000313" key="4">
    <source>
        <dbReference type="EMBL" id="CAF9924428.1"/>
    </source>
</evidence>
<feature type="region of interest" description="Disordered" evidence="3">
    <location>
        <begin position="186"/>
        <end position="212"/>
    </location>
</feature>
<feature type="compositionally biased region" description="Polar residues" evidence="3">
    <location>
        <begin position="18"/>
        <end position="34"/>
    </location>
</feature>
<evidence type="ECO:0000256" key="3">
    <source>
        <dbReference type="SAM" id="MobiDB-lite"/>
    </source>
</evidence>
<feature type="region of interest" description="Disordered" evidence="3">
    <location>
        <begin position="1"/>
        <end position="88"/>
    </location>
</feature>
<dbReference type="PANTHER" id="PTHR13073">
    <property type="entry name" value="BLOC-1 COMPLEX SUBUNIT 1"/>
    <property type="match status" value="1"/>
</dbReference>
<proteinExistence type="inferred from homology"/>
<protein>
    <recommendedName>
        <fullName evidence="2">Biogenesis of lysosome-related organelles complex 1 subunit 1</fullName>
    </recommendedName>
</protein>
<evidence type="ECO:0000313" key="5">
    <source>
        <dbReference type="Proteomes" id="UP000664169"/>
    </source>
</evidence>
<feature type="compositionally biased region" description="Low complexity" evidence="3">
    <location>
        <begin position="65"/>
        <end position="82"/>
    </location>
</feature>
<accession>A0A8H3IMG7</accession>
<dbReference type="GO" id="GO:0031083">
    <property type="term" value="C:BLOC-1 complex"/>
    <property type="evidence" value="ECO:0007669"/>
    <property type="project" value="InterPro"/>
</dbReference>
<comment type="caution">
    <text evidence="4">The sequence shown here is derived from an EMBL/GenBank/DDBJ whole genome shotgun (WGS) entry which is preliminary data.</text>
</comment>
<name>A0A8H3IMG7_9LECA</name>
<dbReference type="Pfam" id="PF06320">
    <property type="entry name" value="GCN5L1"/>
    <property type="match status" value="1"/>
</dbReference>
<dbReference type="PANTHER" id="PTHR13073:SF0">
    <property type="entry name" value="BIOGENESIS OF LYSOSOME-RELATED ORGANELLES COMPLEX 1 SUBUNIT 1"/>
    <property type="match status" value="1"/>
</dbReference>
<feature type="compositionally biased region" description="Low complexity" evidence="3">
    <location>
        <begin position="1"/>
        <end position="17"/>
    </location>
</feature>
<dbReference type="Proteomes" id="UP000664169">
    <property type="component" value="Unassembled WGS sequence"/>
</dbReference>
<comment type="similarity">
    <text evidence="1">Belongs to the BLOC1S1 family.</text>
</comment>
<dbReference type="OrthoDB" id="20018at2759"/>
<dbReference type="AlphaFoldDB" id="A0A8H3IMG7"/>
<feature type="compositionally biased region" description="Basic residues" evidence="3">
    <location>
        <begin position="203"/>
        <end position="212"/>
    </location>
</feature>
<feature type="compositionally biased region" description="Acidic residues" evidence="3">
    <location>
        <begin position="187"/>
        <end position="196"/>
    </location>
</feature>
<keyword evidence="5" id="KW-1185">Reference proteome</keyword>
<dbReference type="GO" id="GO:0016197">
    <property type="term" value="P:endosomal transport"/>
    <property type="evidence" value="ECO:0007669"/>
    <property type="project" value="TreeGrafter"/>
</dbReference>
<reference evidence="4" key="1">
    <citation type="submission" date="2021-03" db="EMBL/GenBank/DDBJ databases">
        <authorList>
            <person name="Tagirdzhanova G."/>
        </authorList>
    </citation>
    <scope>NUCLEOTIDE SEQUENCE</scope>
</reference>
<organism evidence="4 5">
    <name type="scientific">Gomphillus americanus</name>
    <dbReference type="NCBI Taxonomy" id="1940652"/>
    <lineage>
        <taxon>Eukaryota</taxon>
        <taxon>Fungi</taxon>
        <taxon>Dikarya</taxon>
        <taxon>Ascomycota</taxon>
        <taxon>Pezizomycotina</taxon>
        <taxon>Lecanoromycetes</taxon>
        <taxon>OSLEUM clade</taxon>
        <taxon>Ostropomycetidae</taxon>
        <taxon>Ostropales</taxon>
        <taxon>Graphidaceae</taxon>
        <taxon>Gomphilloideae</taxon>
        <taxon>Gomphillus</taxon>
    </lineage>
</organism>
<sequence>MADIPTPASAGTAATTTNISSPVLSTATSSTAVESGNAAAIGKDESTPPKETPTSVKPFDRPLLTPQSTTSTATAVSSTTPAEIDSAKRTDEARTAFIASLQAIGSSADAGLQARAADITANHAVLNKQQEGLDEAAAALAKETGKYQKLADETRDKMKDVGDVQNFAEVIERELMVLEETLRIIEEEGEDEEEREEREGKGKKGQRKKWWF</sequence>
<gene>
    <name evidence="4" type="ORF">GOMPHAMPRED_003633</name>
</gene>